<keyword evidence="5" id="KW-1185">Reference proteome</keyword>
<dbReference type="GO" id="GO:0006310">
    <property type="term" value="P:DNA recombination"/>
    <property type="evidence" value="ECO:0007669"/>
    <property type="project" value="UniProtKB-KW"/>
</dbReference>
<dbReference type="InterPro" id="IPR010998">
    <property type="entry name" value="Integrase_recombinase_N"/>
</dbReference>
<evidence type="ECO:0000313" key="4">
    <source>
        <dbReference type="EMBL" id="GIF01533.1"/>
    </source>
</evidence>
<evidence type="ECO:0000256" key="1">
    <source>
        <dbReference type="ARBA" id="ARBA00023125"/>
    </source>
</evidence>
<reference evidence="4" key="1">
    <citation type="submission" date="2021-01" db="EMBL/GenBank/DDBJ databases">
        <title>Whole genome shotgun sequence of Actinoplanes rishiriensis NBRC 108556.</title>
        <authorList>
            <person name="Komaki H."/>
            <person name="Tamura T."/>
        </authorList>
    </citation>
    <scope>NUCLEOTIDE SEQUENCE</scope>
    <source>
        <strain evidence="4">NBRC 108556</strain>
    </source>
</reference>
<dbReference type="Gene3D" id="1.10.150.130">
    <property type="match status" value="1"/>
</dbReference>
<gene>
    <name evidence="4" type="ORF">Ari01nite_89970</name>
</gene>
<protein>
    <recommendedName>
        <fullName evidence="6">Integrase</fullName>
    </recommendedName>
</protein>
<dbReference type="InterPro" id="IPR013762">
    <property type="entry name" value="Integrase-like_cat_sf"/>
</dbReference>
<evidence type="ECO:0000313" key="5">
    <source>
        <dbReference type="Proteomes" id="UP000636960"/>
    </source>
</evidence>
<sequence length="711" mass="77999">MSTATHQLTQELPHPDTPVIDPESVPLAQRHLIPRFGDPQWPIAPMSQNPSVASQNIIWNRVPPRFRDSMRAAAWIMFRQSLPDALVARHNNLMVTKPSIALAFHTIAAWRNLATWADQRGIQALPDVRAADMTEYVRQNIQRGLARDTVKGALVALSRLHYYSTLHLPAEHQLAAPPWLTDGIDAYLPAGSAGGENATDAISPDTIGPLLTWALRFVEDFADDILTAFTEQQQLRHATNARTEADAGPNAFARIEAFLENLQQRGHPVPSRSRNGGHEQTHPALFLASVTGTLVGQARIVLKRPHWVAAAAANPGPCWLTTPATATIAGTPWQPGFDFYAIDALHRHLIAACFVVIAYLTGMRPAEVLALRSGCCPEPDDTTSDAGPRRYLINGKVFKNARDDDGVHLSAGRDRDTPWVAIPPVVRAIRVMERIVGDGDLLFERDTPHSTRTPNPGRSLTHTTAAHRIEKLITWVNEYAQTNGRPAEAIPPDPSGGTGISRFRRTLAWHIARRPGGLAALAVQYGHLRTIVSEGYSNRSRDGIDKLIDVETAREIAERLSDLNEAIGYNEGISGPAARRLIDAAARAHHRFGGIITTHRQARALLDDPGLTVFENQRAFLLCNYARDKALCHPGRAKAENPSLDRCQPLCANIARTDHHAVRMLQHAGRLQAQAGAVPTPLADRLNAEAEALTAQAQQHLDDRINDRTTS</sequence>
<dbReference type="InterPro" id="IPR011010">
    <property type="entry name" value="DNA_brk_join_enz"/>
</dbReference>
<evidence type="ECO:0000256" key="2">
    <source>
        <dbReference type="ARBA" id="ARBA00023172"/>
    </source>
</evidence>
<proteinExistence type="predicted"/>
<dbReference type="RefSeq" id="WP_239163555.1">
    <property type="nucleotide sequence ID" value="NZ_BOMV01000106.1"/>
</dbReference>
<comment type="caution">
    <text evidence="4">The sequence shown here is derived from an EMBL/GenBank/DDBJ whole genome shotgun (WGS) entry which is preliminary data.</text>
</comment>
<feature type="compositionally biased region" description="Polar residues" evidence="3">
    <location>
        <begin position="1"/>
        <end position="10"/>
    </location>
</feature>
<dbReference type="SUPFAM" id="SSF56349">
    <property type="entry name" value="DNA breaking-rejoining enzymes"/>
    <property type="match status" value="1"/>
</dbReference>
<keyword evidence="1" id="KW-0238">DNA-binding</keyword>
<dbReference type="GO" id="GO:0003677">
    <property type="term" value="F:DNA binding"/>
    <property type="evidence" value="ECO:0007669"/>
    <property type="project" value="UniProtKB-KW"/>
</dbReference>
<dbReference type="SUPFAM" id="SSF47823">
    <property type="entry name" value="lambda integrase-like, N-terminal domain"/>
    <property type="match status" value="1"/>
</dbReference>
<dbReference type="AlphaFoldDB" id="A0A919KA35"/>
<feature type="region of interest" description="Disordered" evidence="3">
    <location>
        <begin position="1"/>
        <end position="21"/>
    </location>
</feature>
<keyword evidence="2" id="KW-0233">DNA recombination</keyword>
<name>A0A919KA35_9ACTN</name>
<dbReference type="Proteomes" id="UP000636960">
    <property type="component" value="Unassembled WGS sequence"/>
</dbReference>
<dbReference type="GO" id="GO:0015074">
    <property type="term" value="P:DNA integration"/>
    <property type="evidence" value="ECO:0007669"/>
    <property type="project" value="InterPro"/>
</dbReference>
<organism evidence="4 5">
    <name type="scientific">Paractinoplanes rishiriensis</name>
    <dbReference type="NCBI Taxonomy" id="1050105"/>
    <lineage>
        <taxon>Bacteria</taxon>
        <taxon>Bacillati</taxon>
        <taxon>Actinomycetota</taxon>
        <taxon>Actinomycetes</taxon>
        <taxon>Micromonosporales</taxon>
        <taxon>Micromonosporaceae</taxon>
        <taxon>Paractinoplanes</taxon>
    </lineage>
</organism>
<evidence type="ECO:0008006" key="6">
    <source>
        <dbReference type="Google" id="ProtNLM"/>
    </source>
</evidence>
<dbReference type="EMBL" id="BOMV01000106">
    <property type="protein sequence ID" value="GIF01533.1"/>
    <property type="molecule type" value="Genomic_DNA"/>
</dbReference>
<accession>A0A919KA35</accession>
<evidence type="ECO:0000256" key="3">
    <source>
        <dbReference type="SAM" id="MobiDB-lite"/>
    </source>
</evidence>
<dbReference type="Gene3D" id="1.10.443.10">
    <property type="entry name" value="Intergrase catalytic core"/>
    <property type="match status" value="1"/>
</dbReference>